<dbReference type="Proteomes" id="UP001187346">
    <property type="component" value="Unassembled WGS sequence"/>
</dbReference>
<evidence type="ECO:0000313" key="1">
    <source>
        <dbReference type="EMBL" id="MDV7214742.1"/>
    </source>
</evidence>
<organism evidence="1 2">
    <name type="scientific">Streptomyces prunicolor</name>
    <dbReference type="NCBI Taxonomy" id="67348"/>
    <lineage>
        <taxon>Bacteria</taxon>
        <taxon>Bacillati</taxon>
        <taxon>Actinomycetota</taxon>
        <taxon>Actinomycetes</taxon>
        <taxon>Kitasatosporales</taxon>
        <taxon>Streptomycetaceae</taxon>
        <taxon>Streptomyces</taxon>
    </lineage>
</organism>
<reference evidence="1 2" key="1">
    <citation type="submission" date="2023-10" db="EMBL/GenBank/DDBJ databases">
        <title>Characterization of rhizosphere-enriched actinobacteria from wheat plants lab-grown on chernevaya soil.</title>
        <authorList>
            <person name="Tikhonova E.N."/>
            <person name="Konopkin A."/>
            <person name="Kravchenko I.K."/>
        </authorList>
    </citation>
    <scope>NUCLEOTIDE SEQUENCE [LARGE SCALE GENOMIC DNA]</scope>
    <source>
        <strain evidence="1 2">RR29</strain>
    </source>
</reference>
<proteinExistence type="predicted"/>
<keyword evidence="2" id="KW-1185">Reference proteome</keyword>
<sequence length="212" mass="22832">MDHEAVAAFVFLSEGPRPRILVGIRRPEYNDRHPGVVSVPTIRIPRELALQLACLATVGLPGFAGSEGNGPHRAFGVSRATTTVEGLLVETVLAKKLRMGEALESGLVSGECFVHCVLRGDVEDPTGRDGSVEPTFMVALVAQLHSGLEAFPVSTSSYSALSWAEPEEFRTAWRTRDGQRLFPDASPLEVCIRGLCVQAAVRVLERVNADVA</sequence>
<evidence type="ECO:0000313" key="2">
    <source>
        <dbReference type="Proteomes" id="UP001187346"/>
    </source>
</evidence>
<dbReference type="RefSeq" id="WP_266856537.1">
    <property type="nucleotide sequence ID" value="NZ_JAPEMW010000001.1"/>
</dbReference>
<name>A0ABU4F2C3_9ACTN</name>
<dbReference type="EMBL" id="JAWMAJ010000004">
    <property type="protein sequence ID" value="MDV7214742.1"/>
    <property type="molecule type" value="Genomic_DNA"/>
</dbReference>
<gene>
    <name evidence="1" type="ORF">R5A26_02125</name>
</gene>
<protein>
    <submittedName>
        <fullName evidence="1">Uncharacterized protein</fullName>
    </submittedName>
</protein>
<accession>A0ABU4F2C3</accession>
<comment type="caution">
    <text evidence="1">The sequence shown here is derived from an EMBL/GenBank/DDBJ whole genome shotgun (WGS) entry which is preliminary data.</text>
</comment>